<dbReference type="InterPro" id="IPR028889">
    <property type="entry name" value="USP"/>
</dbReference>
<keyword evidence="1" id="KW-0833">Ubl conjugation pathway</keyword>
<feature type="region of interest" description="Disordered" evidence="3">
    <location>
        <begin position="327"/>
        <end position="351"/>
    </location>
</feature>
<reference evidence="5" key="1">
    <citation type="journal article" date="2023" name="Plant J.">
        <title>Genome sequences and population genomics provide insights into the demographic history, inbreeding, and mutation load of two 'living fossil' tree species of Dipteronia.</title>
        <authorList>
            <person name="Feng Y."/>
            <person name="Comes H.P."/>
            <person name="Chen J."/>
            <person name="Zhu S."/>
            <person name="Lu R."/>
            <person name="Zhang X."/>
            <person name="Li P."/>
            <person name="Qiu J."/>
            <person name="Olsen K.M."/>
            <person name="Qiu Y."/>
        </authorList>
    </citation>
    <scope>NUCLEOTIDE SEQUENCE</scope>
    <source>
        <strain evidence="5">NBL</strain>
    </source>
</reference>
<evidence type="ECO:0000256" key="1">
    <source>
        <dbReference type="ARBA" id="ARBA00022786"/>
    </source>
</evidence>
<dbReference type="Pfam" id="PF00443">
    <property type="entry name" value="UCH"/>
    <property type="match status" value="1"/>
</dbReference>
<dbReference type="Gene3D" id="3.90.70.10">
    <property type="entry name" value="Cysteine proteinases"/>
    <property type="match status" value="1"/>
</dbReference>
<dbReference type="GO" id="GO:0004843">
    <property type="term" value="F:cysteine-type deubiquitinase activity"/>
    <property type="evidence" value="ECO:0007669"/>
    <property type="project" value="InterPro"/>
</dbReference>
<evidence type="ECO:0000313" key="5">
    <source>
        <dbReference type="EMBL" id="KAK3227758.1"/>
    </source>
</evidence>
<accession>A0AAE0B0K1</accession>
<dbReference type="InterPro" id="IPR006865">
    <property type="entry name" value="DUF629"/>
</dbReference>
<gene>
    <name evidence="5" type="ORF">Dsin_007620</name>
</gene>
<evidence type="ECO:0000256" key="2">
    <source>
        <dbReference type="ARBA" id="ARBA00022801"/>
    </source>
</evidence>
<dbReference type="Proteomes" id="UP001281410">
    <property type="component" value="Unassembled WGS sequence"/>
</dbReference>
<protein>
    <recommendedName>
        <fullName evidence="4">USP domain-containing protein</fullName>
    </recommendedName>
</protein>
<name>A0AAE0B0K1_9ROSI</name>
<evidence type="ECO:0000259" key="4">
    <source>
        <dbReference type="PROSITE" id="PS50235"/>
    </source>
</evidence>
<evidence type="ECO:0000256" key="3">
    <source>
        <dbReference type="SAM" id="MobiDB-lite"/>
    </source>
</evidence>
<dbReference type="PROSITE" id="PS50235">
    <property type="entry name" value="USP_3"/>
    <property type="match status" value="1"/>
</dbReference>
<dbReference type="SUPFAM" id="SSF54001">
    <property type="entry name" value="Cysteine proteinases"/>
    <property type="match status" value="1"/>
</dbReference>
<keyword evidence="2" id="KW-0378">Hydrolase</keyword>
<feature type="domain" description="USP" evidence="4">
    <location>
        <begin position="399"/>
        <end position="710"/>
    </location>
</feature>
<organism evidence="5 6">
    <name type="scientific">Dipteronia sinensis</name>
    <dbReference type="NCBI Taxonomy" id="43782"/>
    <lineage>
        <taxon>Eukaryota</taxon>
        <taxon>Viridiplantae</taxon>
        <taxon>Streptophyta</taxon>
        <taxon>Embryophyta</taxon>
        <taxon>Tracheophyta</taxon>
        <taxon>Spermatophyta</taxon>
        <taxon>Magnoliopsida</taxon>
        <taxon>eudicotyledons</taxon>
        <taxon>Gunneridae</taxon>
        <taxon>Pentapetalae</taxon>
        <taxon>rosids</taxon>
        <taxon>malvids</taxon>
        <taxon>Sapindales</taxon>
        <taxon>Sapindaceae</taxon>
        <taxon>Hippocastanoideae</taxon>
        <taxon>Acereae</taxon>
        <taxon>Dipteronia</taxon>
    </lineage>
</organism>
<dbReference type="GO" id="GO:0016579">
    <property type="term" value="P:protein deubiquitination"/>
    <property type="evidence" value="ECO:0007669"/>
    <property type="project" value="InterPro"/>
</dbReference>
<dbReference type="CDD" id="cd02257">
    <property type="entry name" value="Peptidase_C19"/>
    <property type="match status" value="1"/>
</dbReference>
<proteinExistence type="predicted"/>
<dbReference type="EMBL" id="JANJYJ010000002">
    <property type="protein sequence ID" value="KAK3227758.1"/>
    <property type="molecule type" value="Genomic_DNA"/>
</dbReference>
<dbReference type="InterPro" id="IPR052398">
    <property type="entry name" value="Ubiquitin_hydrolase_53/54"/>
</dbReference>
<dbReference type="InterPro" id="IPR001394">
    <property type="entry name" value="Peptidase_C19_UCH"/>
</dbReference>
<dbReference type="Pfam" id="PF04780">
    <property type="entry name" value="DUF629"/>
    <property type="match status" value="2"/>
</dbReference>
<comment type="caution">
    <text evidence="5">The sequence shown here is derived from an EMBL/GenBank/DDBJ whole genome shotgun (WGS) entry which is preliminary data.</text>
</comment>
<sequence>MTQLEMIELENAISDIEETAKELRKIHRRQCSLHMEESLSQQDLHLTRLQLFWKTRMTDQIKRDVTRLRLKQMTKHLNSFEDTRVKDGFVEATVFAKKTGTWRFMECICSQKFEDQISFDSHLSVCHQIHSDLGSPIPQPIQRDIEDFILKGSWKLVIENSGEDHRECTNDLVKIRVFEFIQNAQRRLKRVCQGRCDLVKELECIKGFKNKFDKELESREKIPVYKANAYTSILQKRKDELVDNAVSYDERKVLEIISELLTDKDVQIACQFDSEKWNQENRSRKVEHINRADDAVIKACLRLRQQNLFSSRLKHLVDKEVAAVETLSRDKRKDHRKGTKGTEQPLLHEDDKEAVPNHQNSEIGVSVLANALQQCKVASDNSLAHQIQRLEKQSNAFGTGLENNSGENNCFLNVIIQSLWHLTEFRKQFMKGSKSDHAHVGAPCVVCALFDIFNDLHIASSNDNVDAISPTPLRIALSNLNQRQNLFQMGQMNDADEVLDFILRYIHRAYTSSLGGSGNNCEGSSSACIMHSFFGMRILEAVYAENLGPRSIHPRHSFVLISINMNELRTKKSMHGNSSFNVSVNLALAEIANENSQVTDWIPPLVLRTVLSWPPTSNDEFDIANNFIDLATQLDIGGHFQGLKQGNTYTLISMVCYYAQHYVCFIYGREQQSYVLYNDRFIEVVGGWDDVKKKCIESGLKPVLVIYEIDVMDKSDVVREALSAEVAPGGKEKIDESWNIVGQGQTYLKHIEDDEYEKRFQADIEKAVCQSLVKPGKA</sequence>
<keyword evidence="6" id="KW-1185">Reference proteome</keyword>
<evidence type="ECO:0000313" key="6">
    <source>
        <dbReference type="Proteomes" id="UP001281410"/>
    </source>
</evidence>
<dbReference type="InterPro" id="IPR038765">
    <property type="entry name" value="Papain-like_cys_pep_sf"/>
</dbReference>
<dbReference type="AlphaFoldDB" id="A0AAE0B0K1"/>
<dbReference type="PANTHER" id="PTHR22975:SF9">
    <property type="entry name" value="ECHINUS SPLICE FORM 3"/>
    <property type="match status" value="1"/>
</dbReference>
<dbReference type="PANTHER" id="PTHR22975">
    <property type="entry name" value="UBIQUITIN SPECIFIC PROTEINASE"/>
    <property type="match status" value="1"/>
</dbReference>